<dbReference type="InterPro" id="IPR002885">
    <property type="entry name" value="PPR_rpt"/>
</dbReference>
<dbReference type="FunFam" id="1.25.40.10:FF:000361">
    <property type="entry name" value="Pentatricopeptide repeat-containing protein chloroplastic"/>
    <property type="match status" value="1"/>
</dbReference>
<evidence type="ECO:0000256" key="2">
    <source>
        <dbReference type="PROSITE-ProRule" id="PRU00708"/>
    </source>
</evidence>
<dbReference type="FunFam" id="1.25.40.10:FF:000343">
    <property type="entry name" value="Pentatricopeptide repeat-containing protein At3g58590"/>
    <property type="match status" value="1"/>
</dbReference>
<feature type="repeat" description="PPR" evidence="2">
    <location>
        <begin position="519"/>
        <end position="553"/>
    </location>
</feature>
<name>A0A2Z7D7T6_9LAMI</name>
<feature type="repeat" description="PPR" evidence="2">
    <location>
        <begin position="655"/>
        <end position="689"/>
    </location>
</feature>
<dbReference type="GO" id="GO:0003723">
    <property type="term" value="F:RNA binding"/>
    <property type="evidence" value="ECO:0007669"/>
    <property type="project" value="InterPro"/>
</dbReference>
<dbReference type="AlphaFoldDB" id="A0A2Z7D7T6"/>
<dbReference type="PANTHER" id="PTHR24015:SF548">
    <property type="entry name" value="OS08G0340900 PROTEIN"/>
    <property type="match status" value="1"/>
</dbReference>
<gene>
    <name evidence="3" type="ORF">F511_30340</name>
</gene>
<evidence type="ECO:0000313" key="4">
    <source>
        <dbReference type="Proteomes" id="UP000250235"/>
    </source>
</evidence>
<dbReference type="InterPro" id="IPR046848">
    <property type="entry name" value="E_motif"/>
</dbReference>
<dbReference type="FunFam" id="1.25.40.10:FF:000090">
    <property type="entry name" value="Pentatricopeptide repeat-containing protein, chloroplastic"/>
    <property type="match status" value="1"/>
</dbReference>
<feature type="repeat" description="PPR" evidence="2">
    <location>
        <begin position="419"/>
        <end position="453"/>
    </location>
</feature>
<dbReference type="Proteomes" id="UP000250235">
    <property type="component" value="Unassembled WGS sequence"/>
</dbReference>
<keyword evidence="4" id="KW-1185">Reference proteome</keyword>
<dbReference type="PANTHER" id="PTHR24015">
    <property type="entry name" value="OS07G0578800 PROTEIN-RELATED"/>
    <property type="match status" value="1"/>
</dbReference>
<keyword evidence="1" id="KW-0677">Repeat</keyword>
<proteinExistence type="predicted"/>
<dbReference type="InterPro" id="IPR046960">
    <property type="entry name" value="PPR_At4g14850-like_plant"/>
</dbReference>
<reference evidence="3 4" key="1">
    <citation type="journal article" date="2015" name="Proc. Natl. Acad. Sci. U.S.A.">
        <title>The resurrection genome of Boea hygrometrica: A blueprint for survival of dehydration.</title>
        <authorList>
            <person name="Xiao L."/>
            <person name="Yang G."/>
            <person name="Zhang L."/>
            <person name="Yang X."/>
            <person name="Zhao S."/>
            <person name="Ji Z."/>
            <person name="Zhou Q."/>
            <person name="Hu M."/>
            <person name="Wang Y."/>
            <person name="Chen M."/>
            <person name="Xu Y."/>
            <person name="Jin H."/>
            <person name="Xiao X."/>
            <person name="Hu G."/>
            <person name="Bao F."/>
            <person name="Hu Y."/>
            <person name="Wan P."/>
            <person name="Li L."/>
            <person name="Deng X."/>
            <person name="Kuang T."/>
            <person name="Xiang C."/>
            <person name="Zhu J.K."/>
            <person name="Oliver M.J."/>
            <person name="He Y."/>
        </authorList>
    </citation>
    <scope>NUCLEOTIDE SEQUENCE [LARGE SCALE GENOMIC DNA]</scope>
    <source>
        <strain evidence="4">cv. XS01</strain>
    </source>
</reference>
<accession>A0A2Z7D7T6</accession>
<dbReference type="InterPro" id="IPR011990">
    <property type="entry name" value="TPR-like_helical_dom_sf"/>
</dbReference>
<feature type="repeat" description="PPR" evidence="2">
    <location>
        <begin position="318"/>
        <end position="352"/>
    </location>
</feature>
<dbReference type="NCBIfam" id="TIGR00756">
    <property type="entry name" value="PPR"/>
    <property type="match status" value="4"/>
</dbReference>
<feature type="repeat" description="PPR" evidence="2">
    <location>
        <begin position="620"/>
        <end position="654"/>
    </location>
</feature>
<dbReference type="EMBL" id="KQ989001">
    <property type="protein sequence ID" value="KZV55150.1"/>
    <property type="molecule type" value="Genomic_DNA"/>
</dbReference>
<dbReference type="Pfam" id="PF01535">
    <property type="entry name" value="PPR"/>
    <property type="match status" value="6"/>
</dbReference>
<organism evidence="3 4">
    <name type="scientific">Dorcoceras hygrometricum</name>
    <dbReference type="NCBI Taxonomy" id="472368"/>
    <lineage>
        <taxon>Eukaryota</taxon>
        <taxon>Viridiplantae</taxon>
        <taxon>Streptophyta</taxon>
        <taxon>Embryophyta</taxon>
        <taxon>Tracheophyta</taxon>
        <taxon>Spermatophyta</taxon>
        <taxon>Magnoliopsida</taxon>
        <taxon>eudicotyledons</taxon>
        <taxon>Gunneridae</taxon>
        <taxon>Pentapetalae</taxon>
        <taxon>asterids</taxon>
        <taxon>lamiids</taxon>
        <taxon>Lamiales</taxon>
        <taxon>Gesneriaceae</taxon>
        <taxon>Didymocarpoideae</taxon>
        <taxon>Trichosporeae</taxon>
        <taxon>Loxocarpinae</taxon>
        <taxon>Dorcoceras</taxon>
    </lineage>
</organism>
<sequence>MFHHSRQLRTVSSAISCDLNRLHSLPAAALLPPKWRRTADILPLCASAQSLSETQRAHALAVVHGHLPRSVSISAALILSYATNHSYPTVLNNLFTRSLPFSRSPFLHNTLIRACTVLSNRHGEHRDTVRSKCIIWYNDLLRSNVPLRPDDHTFPFVLKLCADFLLVEKGLEVHGSSIKAGFDYDVFVSNTLILFYGSWGDLGSVRKVFDQMPRKDLISWNTLIRVFSDNECGLESVSLFKDMFSVFRVSPNAISIVSILPVCACLVDENLVRLVHCYVLKVGLDAEVRVGNALVDAYGKCGDFEAVEGAFNEIGDRNEVSWNSLIGSLAYMGFHSNALGSFRMMVKEGVKSSSITVASMLPVLVQLGLFSKGRELHGFSVRMGINADVFVSNALMDLYGKWSRFAEASNVFCKMSVRNIVSWNTMIGNFAQNGHELEALKHVREMQAHGELPNCVTLTNVLPACARLGSVIHGKEIHARSIRNESVLELFVSNALTDTYAKCYCLDHAQKMFNISLRDEVSYNTLILGYSQTSKCSNSVILFKEMELLGLKQDIISYMGVLSACANLSAIKEGKQIHAFAMRRFFHDHLFVANSLLDLYIKCGRIDISKQVFDQIPKKDTGSWNTMIMGFGMVGDLDSAVSFFEAMKVGNVEYDSVSYIAVLSACSHGGLVEKGKAYFADMLARDITPSDMHYACMVDLLGRSGLLGEAVSLINNLKIKPGVSIWGALLGASRLHGNVVLGCWAAEHLLQLKPEYSGYYVLLSNMYAEAGRWNEADGIRKLMNTRHVKKNPGCSWVQHASLLLSCKELSKYDCGSRICKVQDKHKQGKIRLLEFADEYQVQVLDVRVIEEFQFRNLQTMKELGRKVEPSQDTK</sequence>
<evidence type="ECO:0000313" key="3">
    <source>
        <dbReference type="EMBL" id="KZV55150.1"/>
    </source>
</evidence>
<protein>
    <submittedName>
        <fullName evidence="3">Pentatricopeptide repeat-containing protein-like</fullName>
    </submittedName>
</protein>
<dbReference type="OrthoDB" id="1880841at2759"/>
<dbReference type="GO" id="GO:0009451">
    <property type="term" value="P:RNA modification"/>
    <property type="evidence" value="ECO:0007669"/>
    <property type="project" value="InterPro"/>
</dbReference>
<dbReference type="Pfam" id="PF13041">
    <property type="entry name" value="PPR_2"/>
    <property type="match status" value="2"/>
</dbReference>
<dbReference type="Gene3D" id="1.25.40.10">
    <property type="entry name" value="Tetratricopeptide repeat domain"/>
    <property type="match status" value="5"/>
</dbReference>
<dbReference type="PROSITE" id="PS51375">
    <property type="entry name" value="PPR"/>
    <property type="match status" value="5"/>
</dbReference>
<evidence type="ECO:0000256" key="1">
    <source>
        <dbReference type="ARBA" id="ARBA00022737"/>
    </source>
</evidence>
<dbReference type="Pfam" id="PF20431">
    <property type="entry name" value="E_motif"/>
    <property type="match status" value="1"/>
</dbReference>